<proteinExistence type="predicted"/>
<name>A0ABQ9HTC2_9NEOP</name>
<keyword evidence="4" id="KW-1185">Reference proteome</keyword>
<evidence type="ECO:0000313" key="4">
    <source>
        <dbReference type="Proteomes" id="UP001159363"/>
    </source>
</evidence>
<dbReference type="Proteomes" id="UP001159363">
    <property type="component" value="Chromosome X"/>
</dbReference>
<protein>
    <recommendedName>
        <fullName evidence="2">HAT C-terminal dimerisation domain-containing protein</fullName>
    </recommendedName>
</protein>
<evidence type="ECO:0000259" key="2">
    <source>
        <dbReference type="Pfam" id="PF05699"/>
    </source>
</evidence>
<feature type="transmembrane region" description="Helical" evidence="1">
    <location>
        <begin position="26"/>
        <end position="46"/>
    </location>
</feature>
<evidence type="ECO:0000313" key="3">
    <source>
        <dbReference type="EMBL" id="KAJ8887331.1"/>
    </source>
</evidence>
<dbReference type="EMBL" id="JARBHB010000004">
    <property type="protein sequence ID" value="KAJ8887331.1"/>
    <property type="molecule type" value="Genomic_DNA"/>
</dbReference>
<accession>A0ABQ9HTC2</accession>
<sequence>MMLKHSLSWKQHNYCKLVFILAIKYLYVPSASVCSYNIFSTAWFICDRKHKRLDPERVKMLDFLNKNL</sequence>
<reference evidence="3 4" key="1">
    <citation type="submission" date="2023-02" db="EMBL/GenBank/DDBJ databases">
        <title>LHISI_Scaffold_Assembly.</title>
        <authorList>
            <person name="Stuart O.P."/>
            <person name="Cleave R."/>
            <person name="Magrath M.J.L."/>
            <person name="Mikheyev A.S."/>
        </authorList>
    </citation>
    <scope>NUCLEOTIDE SEQUENCE [LARGE SCALE GENOMIC DNA]</scope>
    <source>
        <strain evidence="3">Daus_M_001</strain>
        <tissue evidence="3">Leg muscle</tissue>
    </source>
</reference>
<comment type="caution">
    <text evidence="3">The sequence shown here is derived from an EMBL/GenBank/DDBJ whole genome shotgun (WGS) entry which is preliminary data.</text>
</comment>
<organism evidence="3 4">
    <name type="scientific">Dryococelus australis</name>
    <dbReference type="NCBI Taxonomy" id="614101"/>
    <lineage>
        <taxon>Eukaryota</taxon>
        <taxon>Metazoa</taxon>
        <taxon>Ecdysozoa</taxon>
        <taxon>Arthropoda</taxon>
        <taxon>Hexapoda</taxon>
        <taxon>Insecta</taxon>
        <taxon>Pterygota</taxon>
        <taxon>Neoptera</taxon>
        <taxon>Polyneoptera</taxon>
        <taxon>Phasmatodea</taxon>
        <taxon>Verophasmatodea</taxon>
        <taxon>Anareolatae</taxon>
        <taxon>Phasmatidae</taxon>
        <taxon>Eurycanthinae</taxon>
        <taxon>Dryococelus</taxon>
    </lineage>
</organism>
<keyword evidence="1" id="KW-0812">Transmembrane</keyword>
<keyword evidence="1" id="KW-0472">Membrane</keyword>
<dbReference type="Pfam" id="PF05699">
    <property type="entry name" value="Dimer_Tnp_hAT"/>
    <property type="match status" value="1"/>
</dbReference>
<gene>
    <name evidence="3" type="ORF">PR048_013546</name>
</gene>
<dbReference type="InterPro" id="IPR008906">
    <property type="entry name" value="HATC_C_dom"/>
</dbReference>
<evidence type="ECO:0000256" key="1">
    <source>
        <dbReference type="SAM" id="Phobius"/>
    </source>
</evidence>
<feature type="domain" description="HAT C-terminal dimerisation" evidence="2">
    <location>
        <begin position="11"/>
        <end position="68"/>
    </location>
</feature>
<keyword evidence="1" id="KW-1133">Transmembrane helix</keyword>